<dbReference type="OrthoDB" id="360540at2759"/>
<dbReference type="PANTHER" id="PTHR15323:SF6">
    <property type="entry name" value="CELL DIVISION CYCLE PROTEIN 123 HOMOLOG"/>
    <property type="match status" value="1"/>
</dbReference>
<dbReference type="InterPro" id="IPR009772">
    <property type="entry name" value="CDC123"/>
</dbReference>
<organism evidence="2 3">
    <name type="scientific">Zancudomyces culisetae</name>
    <name type="common">Gut fungus</name>
    <name type="synonym">Smittium culisetae</name>
    <dbReference type="NCBI Taxonomy" id="1213189"/>
    <lineage>
        <taxon>Eukaryota</taxon>
        <taxon>Fungi</taxon>
        <taxon>Fungi incertae sedis</taxon>
        <taxon>Zoopagomycota</taxon>
        <taxon>Kickxellomycotina</taxon>
        <taxon>Harpellomycetes</taxon>
        <taxon>Harpellales</taxon>
        <taxon>Legeriomycetaceae</taxon>
        <taxon>Zancudomyces</taxon>
    </lineage>
</organism>
<comment type="similarity">
    <text evidence="1">Belongs to the CDC123 family.</text>
</comment>
<evidence type="ECO:0000313" key="2">
    <source>
        <dbReference type="EMBL" id="OMH85998.1"/>
    </source>
</evidence>
<keyword evidence="2" id="KW-0131">Cell cycle</keyword>
<dbReference type="EMBL" id="LSSK01000025">
    <property type="protein sequence ID" value="OMH85998.1"/>
    <property type="molecule type" value="Genomic_DNA"/>
</dbReference>
<dbReference type="PANTHER" id="PTHR15323">
    <property type="entry name" value="D123 PROTEIN"/>
    <property type="match status" value="1"/>
</dbReference>
<keyword evidence="2" id="KW-0132">Cell division</keyword>
<dbReference type="GO" id="GO:0051301">
    <property type="term" value="P:cell division"/>
    <property type="evidence" value="ECO:0007669"/>
    <property type="project" value="UniProtKB-KW"/>
</dbReference>
<comment type="caution">
    <text evidence="2">The sequence shown here is derived from an EMBL/GenBank/DDBJ whole genome shotgun (WGS) entry which is preliminary data.</text>
</comment>
<dbReference type="AlphaFoldDB" id="A0A1R1PYG5"/>
<gene>
    <name evidence="2" type="ORF">AX774_g462</name>
</gene>
<dbReference type="Proteomes" id="UP000188320">
    <property type="component" value="Unassembled WGS sequence"/>
</dbReference>
<proteinExistence type="inferred from homology"/>
<sequence>MEEEKKGIQLSEPIQNEIQQAIEELGGKVIPRMGWSFPTDAGWIISTNGSIQCENVNQVMMVLKASDKISRDIEKPYGLLALSDNNAGDKFEIVLNRFINTDLGQEFRVFVRNKRVIAISKVDEEMPSQQGNVRVQSYDEIKSKIIKLFNKAIKEAIETSNYTFDVYIVSGNKGSRTYILGFKLFAPINSAKMFDWDELLTISEDVSEEDVEIRTAITSQNRGQRTGTTVSKRYPIQYPLELNSSKSLANIIDEMA</sequence>
<evidence type="ECO:0000313" key="3">
    <source>
        <dbReference type="Proteomes" id="UP000188320"/>
    </source>
</evidence>
<reference evidence="3" key="1">
    <citation type="submission" date="2017-01" db="EMBL/GenBank/DDBJ databases">
        <authorList>
            <person name="Wang Y."/>
            <person name="White M."/>
            <person name="Kvist S."/>
            <person name="Moncalvo J.-M."/>
        </authorList>
    </citation>
    <scope>NUCLEOTIDE SEQUENCE [LARGE SCALE GENOMIC DNA]</scope>
    <source>
        <strain evidence="3">COL-18-3</strain>
    </source>
</reference>
<evidence type="ECO:0000256" key="1">
    <source>
        <dbReference type="ARBA" id="ARBA00011047"/>
    </source>
</evidence>
<protein>
    <submittedName>
        <fullName evidence="2">Cell division cycle protein</fullName>
    </submittedName>
</protein>
<keyword evidence="3" id="KW-1185">Reference proteome</keyword>
<dbReference type="GO" id="GO:0005737">
    <property type="term" value="C:cytoplasm"/>
    <property type="evidence" value="ECO:0007669"/>
    <property type="project" value="TreeGrafter"/>
</dbReference>
<accession>A0A1R1PYG5</accession>
<name>A0A1R1PYG5_ZANCU</name>
<dbReference type="Pfam" id="PF07065">
    <property type="entry name" value="D123"/>
    <property type="match status" value="1"/>
</dbReference>